<name>A0ABW5J308_9BACT</name>
<dbReference type="InterPro" id="IPR036291">
    <property type="entry name" value="NAD(P)-bd_dom_sf"/>
</dbReference>
<sequence>MNSNFSRRDFVKASAVVAGGLSVTLPFESAATSSVDDTIKVALIGCGGRGTGAAMQALSVKHNVKLVAMADAFRDRIDSCYKNLTTEKEQGKGVKSRVDVTEERKFVGFDGYKQAIALADVVILTTPPGFRPIHFEEAVRQGKHVFMEKPVATDAPGIRRVLAAAEESKKKNLKVVVGLQRHYQKSYLETYNKVINEGAIGDIISARCYWNNDGVWVNERKPGQTEMEYQMRNWYYFVWLCGDHISEQHIHNIDVINWFKGGYPVEAVAMGGRQVRTDKKFGEIYDHHCVEYKYADGMILNSYCRHQPGTVSDVSEHLVGTKGRATEGKIFDLKGNSIWRHKGEGDKNPYQVEHDVLFDCIVNNKPINDAENGAKSTLTAILGRMASYSGKRVKWEDALNSEINLMPDTYTWETLPKTLPDKDGFYQIPMPGKTKAV</sequence>
<reference evidence="4" key="1">
    <citation type="journal article" date="2019" name="Int. J. Syst. Evol. Microbiol.">
        <title>The Global Catalogue of Microorganisms (GCM) 10K type strain sequencing project: providing services to taxonomists for standard genome sequencing and annotation.</title>
        <authorList>
            <consortium name="The Broad Institute Genomics Platform"/>
            <consortium name="The Broad Institute Genome Sequencing Center for Infectious Disease"/>
            <person name="Wu L."/>
            <person name="Ma J."/>
        </authorList>
    </citation>
    <scope>NUCLEOTIDE SEQUENCE [LARGE SCALE GENOMIC DNA]</scope>
    <source>
        <strain evidence="4">KCTC 52344</strain>
    </source>
</reference>
<dbReference type="PANTHER" id="PTHR43818">
    <property type="entry name" value="BCDNA.GH03377"/>
    <property type="match status" value="1"/>
</dbReference>
<dbReference type="SUPFAM" id="SSF55347">
    <property type="entry name" value="Glyceraldehyde-3-phosphate dehydrogenase-like, C-terminal domain"/>
    <property type="match status" value="1"/>
</dbReference>
<organism evidence="3 4">
    <name type="scientific">Emticicia soli</name>
    <dbReference type="NCBI Taxonomy" id="2027878"/>
    <lineage>
        <taxon>Bacteria</taxon>
        <taxon>Pseudomonadati</taxon>
        <taxon>Bacteroidota</taxon>
        <taxon>Cytophagia</taxon>
        <taxon>Cytophagales</taxon>
        <taxon>Leadbetterellaceae</taxon>
        <taxon>Emticicia</taxon>
    </lineage>
</organism>
<gene>
    <name evidence="3" type="ORF">ACFSR2_02505</name>
</gene>
<dbReference type="InterPro" id="IPR006311">
    <property type="entry name" value="TAT_signal"/>
</dbReference>
<dbReference type="InterPro" id="IPR055170">
    <property type="entry name" value="GFO_IDH_MocA-like_dom"/>
</dbReference>
<dbReference type="Proteomes" id="UP001597510">
    <property type="component" value="Unassembled WGS sequence"/>
</dbReference>
<dbReference type="Gene3D" id="3.40.50.720">
    <property type="entry name" value="NAD(P)-binding Rossmann-like Domain"/>
    <property type="match status" value="1"/>
</dbReference>
<dbReference type="InterPro" id="IPR019546">
    <property type="entry name" value="TAT_signal_bac_arc"/>
</dbReference>
<dbReference type="SUPFAM" id="SSF51735">
    <property type="entry name" value="NAD(P)-binding Rossmann-fold domains"/>
    <property type="match status" value="1"/>
</dbReference>
<dbReference type="Gene3D" id="3.30.360.10">
    <property type="entry name" value="Dihydrodipicolinate Reductase, domain 2"/>
    <property type="match status" value="1"/>
</dbReference>
<dbReference type="InterPro" id="IPR000683">
    <property type="entry name" value="Gfo/Idh/MocA-like_OxRdtase_N"/>
</dbReference>
<dbReference type="Pfam" id="PF22725">
    <property type="entry name" value="GFO_IDH_MocA_C3"/>
    <property type="match status" value="1"/>
</dbReference>
<evidence type="ECO:0000313" key="4">
    <source>
        <dbReference type="Proteomes" id="UP001597510"/>
    </source>
</evidence>
<protein>
    <submittedName>
        <fullName evidence="3">Gfo/Idh/MocA family oxidoreductase</fullName>
    </submittedName>
</protein>
<dbReference type="NCBIfam" id="TIGR01409">
    <property type="entry name" value="TAT_signal_seq"/>
    <property type="match status" value="1"/>
</dbReference>
<comment type="caution">
    <text evidence="3">The sequence shown here is derived from an EMBL/GenBank/DDBJ whole genome shotgun (WGS) entry which is preliminary data.</text>
</comment>
<dbReference type="RefSeq" id="WP_340236407.1">
    <property type="nucleotide sequence ID" value="NZ_JBBEWC010000006.1"/>
</dbReference>
<keyword evidence="4" id="KW-1185">Reference proteome</keyword>
<feature type="domain" description="GFO/IDH/MocA-like oxidoreductase" evidence="2">
    <location>
        <begin position="192"/>
        <end position="325"/>
    </location>
</feature>
<proteinExistence type="predicted"/>
<accession>A0ABW5J308</accession>
<evidence type="ECO:0000313" key="3">
    <source>
        <dbReference type="EMBL" id="MFD2519737.1"/>
    </source>
</evidence>
<dbReference type="EMBL" id="JBHULC010000003">
    <property type="protein sequence ID" value="MFD2519737.1"/>
    <property type="molecule type" value="Genomic_DNA"/>
</dbReference>
<dbReference type="InterPro" id="IPR050463">
    <property type="entry name" value="Gfo/Idh/MocA_oxidrdct_glycsds"/>
</dbReference>
<dbReference type="PANTHER" id="PTHR43818:SF5">
    <property type="entry name" value="OXIDOREDUCTASE FAMILY PROTEIN"/>
    <property type="match status" value="1"/>
</dbReference>
<feature type="domain" description="Gfo/Idh/MocA-like oxidoreductase N-terminal" evidence="1">
    <location>
        <begin position="39"/>
        <end position="171"/>
    </location>
</feature>
<dbReference type="Pfam" id="PF01408">
    <property type="entry name" value="GFO_IDH_MocA"/>
    <property type="match status" value="1"/>
</dbReference>
<evidence type="ECO:0000259" key="2">
    <source>
        <dbReference type="Pfam" id="PF22725"/>
    </source>
</evidence>
<dbReference type="PROSITE" id="PS51318">
    <property type="entry name" value="TAT"/>
    <property type="match status" value="1"/>
</dbReference>
<evidence type="ECO:0000259" key="1">
    <source>
        <dbReference type="Pfam" id="PF01408"/>
    </source>
</evidence>